<sequence>MDQDILSLIEILPPVMTRQIILWVPFKTNIIAKLEIFVRNVSFVTSLKLFVVFLWEQKFLPDLAIAVSSLELYLVPDASSKSESNSKIVSEFRLEDFKFDLVAAGSAWSTNCRTDLHVRDW</sequence>
<dbReference type="AlphaFoldDB" id="A0A7S0GIE2"/>
<organism evidence="1">
    <name type="scientific">Proboscia inermis</name>
    <dbReference type="NCBI Taxonomy" id="420281"/>
    <lineage>
        <taxon>Eukaryota</taxon>
        <taxon>Sar</taxon>
        <taxon>Stramenopiles</taxon>
        <taxon>Ochrophyta</taxon>
        <taxon>Bacillariophyta</taxon>
        <taxon>Coscinodiscophyceae</taxon>
        <taxon>Rhizosoleniophycidae</taxon>
        <taxon>Rhizosoleniales</taxon>
        <taxon>Rhizosoleniaceae</taxon>
        <taxon>Proboscia</taxon>
    </lineage>
</organism>
<accession>A0A7S0GIE2</accession>
<dbReference type="EMBL" id="HBEL01048202">
    <property type="protein sequence ID" value="CAD8426137.1"/>
    <property type="molecule type" value="Transcribed_RNA"/>
</dbReference>
<proteinExistence type="predicted"/>
<name>A0A7S0GIE2_9STRA</name>
<evidence type="ECO:0000313" key="1">
    <source>
        <dbReference type="EMBL" id="CAD8426137.1"/>
    </source>
</evidence>
<protein>
    <submittedName>
        <fullName evidence="1">Uncharacterized protein</fullName>
    </submittedName>
</protein>
<gene>
    <name evidence="1" type="ORF">PINE0816_LOCUS22297</name>
</gene>
<reference evidence="1" key="1">
    <citation type="submission" date="2021-01" db="EMBL/GenBank/DDBJ databases">
        <authorList>
            <person name="Corre E."/>
            <person name="Pelletier E."/>
            <person name="Niang G."/>
            <person name="Scheremetjew M."/>
            <person name="Finn R."/>
            <person name="Kale V."/>
            <person name="Holt S."/>
            <person name="Cochrane G."/>
            <person name="Meng A."/>
            <person name="Brown T."/>
            <person name="Cohen L."/>
        </authorList>
    </citation>
    <scope>NUCLEOTIDE SEQUENCE</scope>
    <source>
        <strain evidence="1">CCAP1064/1</strain>
    </source>
</reference>